<feature type="region of interest" description="Disordered" evidence="10">
    <location>
        <begin position="627"/>
        <end position="652"/>
    </location>
</feature>
<dbReference type="Gene3D" id="3.30.300.320">
    <property type="match status" value="1"/>
</dbReference>
<dbReference type="SUPFAM" id="SSF48403">
    <property type="entry name" value="Ankyrin repeat"/>
    <property type="match status" value="1"/>
</dbReference>
<evidence type="ECO:0000256" key="5">
    <source>
        <dbReference type="ARBA" id="ARBA00023136"/>
    </source>
</evidence>
<dbReference type="PROSITE" id="PS50088">
    <property type="entry name" value="ANK_REPEAT"/>
    <property type="match status" value="2"/>
</dbReference>
<evidence type="ECO:0000256" key="1">
    <source>
        <dbReference type="ARBA" id="ARBA00022692"/>
    </source>
</evidence>
<feature type="compositionally biased region" description="Polar residues" evidence="10">
    <location>
        <begin position="384"/>
        <end position="398"/>
    </location>
</feature>
<dbReference type="InterPro" id="IPR036770">
    <property type="entry name" value="Ankyrin_rpt-contain_sf"/>
</dbReference>
<evidence type="ECO:0000256" key="3">
    <source>
        <dbReference type="ARBA" id="ARBA00022989"/>
    </source>
</evidence>
<dbReference type="Gene3D" id="1.25.40.20">
    <property type="entry name" value="Ankyrin repeat-containing domain"/>
    <property type="match status" value="1"/>
</dbReference>
<feature type="compositionally biased region" description="Polar residues" evidence="10">
    <location>
        <begin position="313"/>
        <end position="324"/>
    </location>
</feature>
<dbReference type="PROSITE" id="PS50297">
    <property type="entry name" value="ANK_REP_REGION"/>
    <property type="match status" value="2"/>
</dbReference>
<keyword evidence="5 11" id="KW-0472">Membrane</keyword>
<evidence type="ECO:0000256" key="12">
    <source>
        <dbReference type="SAM" id="SignalP"/>
    </source>
</evidence>
<feature type="transmembrane region" description="Helical" evidence="11">
    <location>
        <begin position="268"/>
        <end position="291"/>
    </location>
</feature>
<evidence type="ECO:0000256" key="8">
    <source>
        <dbReference type="ARBA" id="ARBA00046288"/>
    </source>
</evidence>
<proteinExistence type="predicted"/>
<comment type="subcellular location">
    <subcellularLocation>
        <location evidence="8">Endomembrane system</location>
        <topology evidence="8">Single-pass type I membrane protein</topology>
    </subcellularLocation>
</comment>
<evidence type="ECO:0000256" key="6">
    <source>
        <dbReference type="ARBA" id="ARBA00023157"/>
    </source>
</evidence>
<feature type="chain" id="PRO_5040305987" description="LNR domain-containing protein" evidence="12">
    <location>
        <begin position="33"/>
        <end position="809"/>
    </location>
</feature>
<dbReference type="PRINTS" id="PR01983">
    <property type="entry name" value="NOTCH"/>
</dbReference>
<evidence type="ECO:0000259" key="13">
    <source>
        <dbReference type="PROSITE" id="PS50258"/>
    </source>
</evidence>
<keyword evidence="15" id="KW-1185">Reference proteome</keyword>
<dbReference type="AlphaFoldDB" id="A0A9Q1IV07"/>
<dbReference type="Pfam" id="PF07684">
    <property type="entry name" value="NODP"/>
    <property type="match status" value="1"/>
</dbReference>
<dbReference type="InterPro" id="IPR011656">
    <property type="entry name" value="Notch_NODP_dom"/>
</dbReference>
<keyword evidence="3 11" id="KW-1133">Transmembrane helix</keyword>
<feature type="repeat" description="ANK" evidence="9">
    <location>
        <begin position="525"/>
        <end position="557"/>
    </location>
</feature>
<keyword evidence="7" id="KW-0325">Glycoprotein</keyword>
<feature type="region of interest" description="Disordered" evidence="10">
    <location>
        <begin position="380"/>
        <end position="453"/>
    </location>
</feature>
<evidence type="ECO:0000256" key="9">
    <source>
        <dbReference type="PROSITE-ProRule" id="PRU00023"/>
    </source>
</evidence>
<evidence type="ECO:0000256" key="2">
    <source>
        <dbReference type="ARBA" id="ARBA00022737"/>
    </source>
</evidence>
<dbReference type="InterPro" id="IPR035993">
    <property type="entry name" value="Notch-like_dom_sf"/>
</dbReference>
<dbReference type="GO" id="GO:0012505">
    <property type="term" value="C:endomembrane system"/>
    <property type="evidence" value="ECO:0007669"/>
    <property type="project" value="UniProtKB-SubCell"/>
</dbReference>
<feature type="domain" description="LNR" evidence="13">
    <location>
        <begin position="79"/>
        <end position="122"/>
    </location>
</feature>
<feature type="compositionally biased region" description="Basic residues" evidence="10">
    <location>
        <begin position="346"/>
        <end position="361"/>
    </location>
</feature>
<evidence type="ECO:0000256" key="7">
    <source>
        <dbReference type="ARBA" id="ARBA00023180"/>
    </source>
</evidence>
<keyword evidence="2" id="KW-0677">Repeat</keyword>
<evidence type="ECO:0000313" key="14">
    <source>
        <dbReference type="EMBL" id="KAJ8354557.1"/>
    </source>
</evidence>
<keyword evidence="1 11" id="KW-0812">Transmembrane</keyword>
<feature type="repeat" description="ANK" evidence="9">
    <location>
        <begin position="492"/>
        <end position="524"/>
    </location>
</feature>
<dbReference type="SUPFAM" id="SSF90193">
    <property type="entry name" value="Notch domain"/>
    <property type="match status" value="2"/>
</dbReference>
<keyword evidence="6" id="KW-1015">Disulfide bond</keyword>
<dbReference type="Proteomes" id="UP001152622">
    <property type="component" value="Chromosome 7"/>
</dbReference>
<dbReference type="GO" id="GO:0030154">
    <property type="term" value="P:cell differentiation"/>
    <property type="evidence" value="ECO:0007669"/>
    <property type="project" value="InterPro"/>
</dbReference>
<dbReference type="OrthoDB" id="430340at2759"/>
<dbReference type="SMART" id="SM00248">
    <property type="entry name" value="ANK"/>
    <property type="match status" value="4"/>
</dbReference>
<evidence type="ECO:0000313" key="15">
    <source>
        <dbReference type="Proteomes" id="UP001152622"/>
    </source>
</evidence>
<dbReference type="PROSITE" id="PS50258">
    <property type="entry name" value="LNR"/>
    <property type="match status" value="1"/>
</dbReference>
<dbReference type="PRINTS" id="PR01452">
    <property type="entry name" value="LNOTCHREPEAT"/>
</dbReference>
<feature type="compositionally biased region" description="Basic and acidic residues" evidence="10">
    <location>
        <begin position="400"/>
        <end position="416"/>
    </location>
</feature>
<dbReference type="Gene3D" id="3.30.70.3310">
    <property type="match status" value="1"/>
</dbReference>
<feature type="compositionally biased region" description="Polar residues" evidence="10">
    <location>
        <begin position="420"/>
        <end position="452"/>
    </location>
</feature>
<keyword evidence="4 9" id="KW-0040">ANK repeat</keyword>
<protein>
    <recommendedName>
        <fullName evidence="13">LNR domain-containing protein</fullName>
    </recommendedName>
</protein>
<feature type="signal peptide" evidence="12">
    <location>
        <begin position="1"/>
        <end position="32"/>
    </location>
</feature>
<dbReference type="SMART" id="SM00004">
    <property type="entry name" value="NL"/>
    <property type="match status" value="2"/>
</dbReference>
<dbReference type="GO" id="GO:0007219">
    <property type="term" value="P:Notch signaling pathway"/>
    <property type="evidence" value="ECO:0007669"/>
    <property type="project" value="InterPro"/>
</dbReference>
<feature type="region of interest" description="Disordered" evidence="10">
    <location>
        <begin position="297"/>
        <end position="368"/>
    </location>
</feature>
<organism evidence="14 15">
    <name type="scientific">Synaphobranchus kaupii</name>
    <name type="common">Kaup's arrowtooth eel</name>
    <dbReference type="NCBI Taxonomy" id="118154"/>
    <lineage>
        <taxon>Eukaryota</taxon>
        <taxon>Metazoa</taxon>
        <taxon>Chordata</taxon>
        <taxon>Craniata</taxon>
        <taxon>Vertebrata</taxon>
        <taxon>Euteleostomi</taxon>
        <taxon>Actinopterygii</taxon>
        <taxon>Neopterygii</taxon>
        <taxon>Teleostei</taxon>
        <taxon>Anguilliformes</taxon>
        <taxon>Synaphobranchidae</taxon>
        <taxon>Synaphobranchus</taxon>
    </lineage>
</organism>
<dbReference type="InterPro" id="IPR000800">
    <property type="entry name" value="Notch_dom"/>
</dbReference>
<feature type="compositionally biased region" description="Polar residues" evidence="10">
    <location>
        <begin position="714"/>
        <end position="731"/>
    </location>
</feature>
<dbReference type="Pfam" id="PF00066">
    <property type="entry name" value="Notch"/>
    <property type="match status" value="2"/>
</dbReference>
<gene>
    <name evidence="14" type="ORF">SKAU_G00221240</name>
</gene>
<keyword evidence="12" id="KW-0732">Signal</keyword>
<dbReference type="EMBL" id="JAINUF010000007">
    <property type="protein sequence ID" value="KAJ8354557.1"/>
    <property type="molecule type" value="Genomic_DNA"/>
</dbReference>
<accession>A0A9Q1IV07</accession>
<name>A0A9Q1IV07_SYNKA</name>
<evidence type="ECO:0000256" key="10">
    <source>
        <dbReference type="SAM" id="MobiDB-lite"/>
    </source>
</evidence>
<dbReference type="PANTHER" id="PTHR24173:SF74">
    <property type="entry name" value="ANKYRIN REPEAT DOMAIN-CONTAINING PROTEIN 16"/>
    <property type="match status" value="1"/>
</dbReference>
<dbReference type="PANTHER" id="PTHR24173">
    <property type="entry name" value="ANKYRIN REPEAT CONTAINING"/>
    <property type="match status" value="1"/>
</dbReference>
<dbReference type="SMART" id="SM01339">
    <property type="entry name" value="NODP"/>
    <property type="match status" value="1"/>
</dbReference>
<reference evidence="14" key="1">
    <citation type="journal article" date="2023" name="Science">
        <title>Genome structures resolve the early diversification of teleost fishes.</title>
        <authorList>
            <person name="Parey E."/>
            <person name="Louis A."/>
            <person name="Montfort J."/>
            <person name="Bouchez O."/>
            <person name="Roques C."/>
            <person name="Iampietro C."/>
            <person name="Lluch J."/>
            <person name="Castinel A."/>
            <person name="Donnadieu C."/>
            <person name="Desvignes T."/>
            <person name="Floi Bucao C."/>
            <person name="Jouanno E."/>
            <person name="Wen M."/>
            <person name="Mejri S."/>
            <person name="Dirks R."/>
            <person name="Jansen H."/>
            <person name="Henkel C."/>
            <person name="Chen W.J."/>
            <person name="Zahm M."/>
            <person name="Cabau C."/>
            <person name="Klopp C."/>
            <person name="Thompson A.W."/>
            <person name="Robinson-Rechavi M."/>
            <person name="Braasch I."/>
            <person name="Lecointre G."/>
            <person name="Bobe J."/>
            <person name="Postlethwait J.H."/>
            <person name="Berthelot C."/>
            <person name="Roest Crollius H."/>
            <person name="Guiguen Y."/>
        </authorList>
    </citation>
    <scope>NUCLEOTIDE SEQUENCE</scope>
    <source>
        <strain evidence="14">WJC10195</strain>
    </source>
</reference>
<evidence type="ECO:0000256" key="11">
    <source>
        <dbReference type="SAM" id="Phobius"/>
    </source>
</evidence>
<evidence type="ECO:0000256" key="4">
    <source>
        <dbReference type="ARBA" id="ARBA00023043"/>
    </source>
</evidence>
<feature type="region of interest" description="Disordered" evidence="10">
    <location>
        <begin position="665"/>
        <end position="809"/>
    </location>
</feature>
<comment type="caution">
    <text evidence="14">The sequence shown here is derived from an EMBL/GenBank/DDBJ whole genome shotgun (WGS) entry which is preliminary data.</text>
</comment>
<dbReference type="Pfam" id="PF12796">
    <property type="entry name" value="Ank_2"/>
    <property type="match status" value="1"/>
</dbReference>
<dbReference type="InterPro" id="IPR002110">
    <property type="entry name" value="Ankyrin_rpt"/>
</dbReference>
<sequence length="809" mass="89521">MPQPSASRTMDTLPLAVTTALLLSCWGWLGQATAPSDPWAQCPSAKICKVKFADGTCDRKCSEPECLRDGFDCLEKKICEPQYTQYCRDHYGNSYCEQGCDSASCGWDGSDCFNQQNPLWANGTLILHTNIPTQEIPSRNRSLLWALSILLQTALKLRGVAPFHSNHNLFDLDPQKLADLLTMSTQDNNGSLLFLQVDNRPCSRLPSTCFQFATEAANFLRTLMTSEHATYPPLPEIRAVIAVQGVREELGEREKYTVGENVNTSPSWLWAVVGVATGLGLVLAIVVALLVRRARQRREPQEAGQRVRHRSTATDSGHQGQAWAQHTPHRRERTRVEKENGNKGIGIKKKKKAKENGKRRREPLGEDAIRLRPLRKELDIGSDTDITQSSMEDINMRTSQRRDKSICDHRPQEQKHFHVTPSNPQSPTQASPGGWERNTSPPNNRTHNNTAPVQWCGPDGSVVLIRAVRSGLDRVVLELLRAGVPVNNTDHTGRSALHWACSVNHLSLARTLIRYGAAMDLQDYKGETALFLSALHGCYDTARFLLLNGANQDLTDRRGRRALEAAREGLHHHVLELLLAHRSHRGPVSMEPVNDMSCEDRTFSYSPWVAPPGLAGRSASFSGVISHREASPPYPSDCSGGRERCASPQNWRPQPLQSVTALVSPRILGRPSRPISTLQEVTSEAEEEDTERSQETARAATPNFLSPQPAPRQRSFSCTQHALQRRSSGTQFEHPVAPPGKPTNEHIEIVMSGPVTEAPLQSEVQPASDLPGMVQSDSEAGSSRNHKQERGEKISYALADSETSAHTAL</sequence>
<dbReference type="GO" id="GO:0016020">
    <property type="term" value="C:membrane"/>
    <property type="evidence" value="ECO:0007669"/>
    <property type="project" value="InterPro"/>
</dbReference>